<dbReference type="GO" id="GO:0007010">
    <property type="term" value="P:cytoskeleton organization"/>
    <property type="evidence" value="ECO:0007669"/>
    <property type="project" value="TreeGrafter"/>
</dbReference>
<dbReference type="GO" id="GO:0005096">
    <property type="term" value="F:GTPase activator activity"/>
    <property type="evidence" value="ECO:0007669"/>
    <property type="project" value="TreeGrafter"/>
</dbReference>
<dbReference type="STRING" id="1754191.A0A1Y1V9T8"/>
<dbReference type="OrthoDB" id="2155291at2759"/>
<dbReference type="InterPro" id="IPR001060">
    <property type="entry name" value="FCH_dom"/>
</dbReference>
<feature type="compositionally biased region" description="Basic and acidic residues" evidence="2">
    <location>
        <begin position="716"/>
        <end position="729"/>
    </location>
</feature>
<dbReference type="Pfam" id="PF00620">
    <property type="entry name" value="RhoGAP"/>
    <property type="match status" value="1"/>
</dbReference>
<name>A0A1Y1V9T8_9FUNG</name>
<keyword evidence="7" id="KW-1185">Reference proteome</keyword>
<evidence type="ECO:0000259" key="4">
    <source>
        <dbReference type="PROSITE" id="PS50238"/>
    </source>
</evidence>
<dbReference type="SMART" id="SM00324">
    <property type="entry name" value="RhoGAP"/>
    <property type="match status" value="1"/>
</dbReference>
<feature type="region of interest" description="Disordered" evidence="2">
    <location>
        <begin position="633"/>
        <end position="664"/>
    </location>
</feature>
<dbReference type="InterPro" id="IPR036388">
    <property type="entry name" value="WH-like_DNA-bd_sf"/>
</dbReference>
<dbReference type="InterPro" id="IPR000591">
    <property type="entry name" value="DEP_dom"/>
</dbReference>
<organism evidence="6 7">
    <name type="scientific">Piromyces finnis</name>
    <dbReference type="NCBI Taxonomy" id="1754191"/>
    <lineage>
        <taxon>Eukaryota</taxon>
        <taxon>Fungi</taxon>
        <taxon>Fungi incertae sedis</taxon>
        <taxon>Chytridiomycota</taxon>
        <taxon>Chytridiomycota incertae sedis</taxon>
        <taxon>Neocallimastigomycetes</taxon>
        <taxon>Neocallimastigales</taxon>
        <taxon>Neocallimastigaceae</taxon>
        <taxon>Piromyces</taxon>
    </lineage>
</organism>
<reference evidence="6 7" key="2">
    <citation type="submission" date="2016-08" db="EMBL/GenBank/DDBJ databases">
        <title>Pervasive Adenine N6-methylation of Active Genes in Fungi.</title>
        <authorList>
            <consortium name="DOE Joint Genome Institute"/>
            <person name="Mondo S.J."/>
            <person name="Dannebaum R.O."/>
            <person name="Kuo R.C."/>
            <person name="Labutti K."/>
            <person name="Haridas S."/>
            <person name="Kuo A."/>
            <person name="Salamov A."/>
            <person name="Ahrendt S.R."/>
            <person name="Lipzen A."/>
            <person name="Sullivan W."/>
            <person name="Andreopoulos W.B."/>
            <person name="Clum A."/>
            <person name="Lindquist E."/>
            <person name="Daum C."/>
            <person name="Ramamoorthy G.K."/>
            <person name="Gryganskyi A."/>
            <person name="Culley D."/>
            <person name="Magnuson J.K."/>
            <person name="James T.Y."/>
            <person name="O'Malley M.A."/>
            <person name="Stajich J.E."/>
            <person name="Spatafora J.W."/>
            <person name="Visel A."/>
            <person name="Grigoriev I.V."/>
        </authorList>
    </citation>
    <scope>NUCLEOTIDE SEQUENCE [LARGE SCALE GENOMIC DNA]</scope>
    <source>
        <strain evidence="7">finn</strain>
    </source>
</reference>
<dbReference type="GO" id="GO:0000935">
    <property type="term" value="C:division septum"/>
    <property type="evidence" value="ECO:0007669"/>
    <property type="project" value="TreeGrafter"/>
</dbReference>
<dbReference type="Gene3D" id="1.20.1270.60">
    <property type="entry name" value="Arfaptin homology (AH) domain/BAR domain"/>
    <property type="match status" value="2"/>
</dbReference>
<dbReference type="InterPro" id="IPR008936">
    <property type="entry name" value="Rho_GTPase_activation_prot"/>
</dbReference>
<feature type="region of interest" description="Disordered" evidence="2">
    <location>
        <begin position="701"/>
        <end position="785"/>
    </location>
</feature>
<dbReference type="EMBL" id="MCFH01000020">
    <property type="protein sequence ID" value="ORX50721.1"/>
    <property type="molecule type" value="Genomic_DNA"/>
</dbReference>
<dbReference type="InterPro" id="IPR000198">
    <property type="entry name" value="RhoGAP_dom"/>
</dbReference>
<dbReference type="AlphaFoldDB" id="A0A1Y1V9T8"/>
<dbReference type="GO" id="GO:0007264">
    <property type="term" value="P:small GTPase-mediated signal transduction"/>
    <property type="evidence" value="ECO:0007669"/>
    <property type="project" value="TreeGrafter"/>
</dbReference>
<evidence type="ECO:0008006" key="8">
    <source>
        <dbReference type="Google" id="ProtNLM"/>
    </source>
</evidence>
<dbReference type="InterPro" id="IPR031160">
    <property type="entry name" value="F_BAR_dom"/>
</dbReference>
<dbReference type="SUPFAM" id="SSF48350">
    <property type="entry name" value="GTPase activation domain, GAP"/>
    <property type="match status" value="1"/>
</dbReference>
<evidence type="ECO:0000259" key="3">
    <source>
        <dbReference type="PROSITE" id="PS50186"/>
    </source>
</evidence>
<sequence length="785" mass="90802">MLQKHFTDCFWAYDTKDTTIGIRTINKKIEKGINEVDELISFVKKRINLEENYAYDLIDLGNSRNHYEDVSSEDTSSVYQSYLNIKKELINYGHSRQNIADAMKEYVLTPLLKYQEANRKFSQRKTQEIIDMVNTLQKQKDELEYTKAEYYQSCEISEQFNNLRNTIGTPYYSLDNMDFPALDAMIPIGPRNMTIEELNSLLLKMQHEIPLTTVSSWIGNYQAMAGEDIVRFIMKRFLDMSKDDAIMAAQDLLKMGFIGTRSISKQPFSFNGSYVWKKTTMEGEAPHKKAKRDVERTDYIYKNAVKTVETTRCNIECEMYAYLVKIEDIEYERIRIIRNAVAAMIDLESKSVLVNQVLFEHDKLFLETIQPERDLNQVINQCRTGTTHIPVTIYESYYYSPGHFQTFGVFLDQLVMSNGTNVPIIVKKCLSAITKTVKVLCEKQEIVEGIDENIEKLTPIEMERRMWLGPRPFIGEVYELRNRLNTQKITLKILKNFKVPVIVAVLKLFLQELPISLIAGDMYESFKMLYSGSENNDLRNRVTSIERLLYTLSPPYYETLACIMKHLHNLVEGLSFEDEFISGLSYSIAHLILRPWTESIITINDKHTSRLVKDLIFYYTDIFPERFTLARNKMSTKSPQRPQSEDVNLNAENGNGEDDEEDQTQEVLATIDKATSTFRASLVLNDSEALAVEKANLTLEDIEEKPKDTEEFEDKPEDKPEEPETKEVDSNETVKNISEIEEKTPSSEIENEIIDKVEETVEKDELVNEKNEKAEVKADDTVIAN</sequence>
<dbReference type="Gene3D" id="1.10.10.10">
    <property type="entry name" value="Winged helix-like DNA-binding domain superfamily/Winged helix DNA-binding domain"/>
    <property type="match status" value="1"/>
</dbReference>
<feature type="compositionally biased region" description="Polar residues" evidence="2">
    <location>
        <begin position="633"/>
        <end position="651"/>
    </location>
</feature>
<dbReference type="PROSITE" id="PS50238">
    <property type="entry name" value="RHOGAP"/>
    <property type="match status" value="1"/>
</dbReference>
<dbReference type="Gene3D" id="1.10.555.10">
    <property type="entry name" value="Rho GTPase activation protein"/>
    <property type="match status" value="1"/>
</dbReference>
<feature type="domain" description="F-BAR" evidence="5">
    <location>
        <begin position="4"/>
        <end position="374"/>
    </location>
</feature>
<dbReference type="Proteomes" id="UP000193719">
    <property type="component" value="Unassembled WGS sequence"/>
</dbReference>
<feature type="compositionally biased region" description="Acidic residues" evidence="2">
    <location>
        <begin position="655"/>
        <end position="664"/>
    </location>
</feature>
<reference evidence="6 7" key="1">
    <citation type="submission" date="2016-08" db="EMBL/GenBank/DDBJ databases">
        <title>Genomes of anaerobic fungi encode conserved fungal cellulosomes for biomass hydrolysis.</title>
        <authorList>
            <consortium name="DOE Joint Genome Institute"/>
            <person name="Haitjema C.H."/>
            <person name="Gilmore S.P."/>
            <person name="Henske J.K."/>
            <person name="Solomon K.V."/>
            <person name="De Groot R."/>
            <person name="Kuo A."/>
            <person name="Mondo S.J."/>
            <person name="Salamov A.A."/>
            <person name="Labutti K."/>
            <person name="Zhao Z."/>
            <person name="Chiniquy J."/>
            <person name="Barry K."/>
            <person name="Brewer H.M."/>
            <person name="Purvine S.O."/>
            <person name="Wright A.T."/>
            <person name="Boxma B."/>
            <person name="Van Alen T."/>
            <person name="Hackstein J.H."/>
            <person name="Baker S.E."/>
            <person name="Grigoriev I.V."/>
            <person name="O'Malley M.A."/>
        </authorList>
    </citation>
    <scope>NUCLEOTIDE SEQUENCE [LARGE SCALE GENOMIC DNA]</scope>
    <source>
        <strain evidence="7">finn</strain>
    </source>
</reference>
<evidence type="ECO:0000313" key="7">
    <source>
        <dbReference type="Proteomes" id="UP000193719"/>
    </source>
</evidence>
<keyword evidence="1" id="KW-0175">Coiled coil</keyword>
<feature type="compositionally biased region" description="Basic and acidic residues" evidence="2">
    <location>
        <begin position="753"/>
        <end position="785"/>
    </location>
</feature>
<comment type="caution">
    <text evidence="6">The sequence shown here is derived from an EMBL/GenBank/DDBJ whole genome shotgun (WGS) entry which is preliminary data.</text>
</comment>
<dbReference type="Pfam" id="PF00611">
    <property type="entry name" value="FCH"/>
    <property type="match status" value="1"/>
</dbReference>
<protein>
    <recommendedName>
        <fullName evidence="8">Rho-GAP domain-containing protein</fullName>
    </recommendedName>
</protein>
<dbReference type="PROSITE" id="PS50186">
    <property type="entry name" value="DEP"/>
    <property type="match status" value="1"/>
</dbReference>
<dbReference type="InterPro" id="IPR027267">
    <property type="entry name" value="AH/BAR_dom_sf"/>
</dbReference>
<evidence type="ECO:0000256" key="2">
    <source>
        <dbReference type="SAM" id="MobiDB-lite"/>
    </source>
</evidence>
<feature type="domain" description="Rho-GAP" evidence="4">
    <location>
        <begin position="409"/>
        <end position="623"/>
    </location>
</feature>
<dbReference type="PROSITE" id="PS51741">
    <property type="entry name" value="F_BAR"/>
    <property type="match status" value="1"/>
</dbReference>
<evidence type="ECO:0000313" key="6">
    <source>
        <dbReference type="EMBL" id="ORX50721.1"/>
    </source>
</evidence>
<dbReference type="CDD" id="cd04371">
    <property type="entry name" value="DEP"/>
    <property type="match status" value="1"/>
</dbReference>
<accession>A0A1Y1V9T8</accession>
<dbReference type="PANTHER" id="PTHR23065:SF17">
    <property type="entry name" value="RHO-GTPASE-ACTIVATING PROTEIN RGD2"/>
    <property type="match status" value="1"/>
</dbReference>
<dbReference type="PANTHER" id="PTHR23065">
    <property type="entry name" value="PROLINE-SERINE-THREONINE PHOSPHATASE INTERACTING PROTEIN 1"/>
    <property type="match status" value="1"/>
</dbReference>
<proteinExistence type="predicted"/>
<feature type="domain" description="DEP" evidence="3">
    <location>
        <begin position="222"/>
        <end position="278"/>
    </location>
</feature>
<evidence type="ECO:0000259" key="5">
    <source>
        <dbReference type="PROSITE" id="PS51741"/>
    </source>
</evidence>
<gene>
    <name evidence="6" type="ORF">BCR36DRAFT_404333</name>
</gene>
<dbReference type="GO" id="GO:0005737">
    <property type="term" value="C:cytoplasm"/>
    <property type="evidence" value="ECO:0007669"/>
    <property type="project" value="TreeGrafter"/>
</dbReference>
<dbReference type="GO" id="GO:0005886">
    <property type="term" value="C:plasma membrane"/>
    <property type="evidence" value="ECO:0007669"/>
    <property type="project" value="TreeGrafter"/>
</dbReference>
<dbReference type="SUPFAM" id="SSF103657">
    <property type="entry name" value="BAR/IMD domain-like"/>
    <property type="match status" value="1"/>
</dbReference>
<evidence type="ECO:0000256" key="1">
    <source>
        <dbReference type="PROSITE-ProRule" id="PRU01077"/>
    </source>
</evidence>